<gene>
    <name evidence="1" type="primary">WBGene00277738</name>
</gene>
<organism evidence="1 2">
    <name type="scientific">Pristionchus pacificus</name>
    <name type="common">Parasitic nematode worm</name>
    <dbReference type="NCBI Taxonomy" id="54126"/>
    <lineage>
        <taxon>Eukaryota</taxon>
        <taxon>Metazoa</taxon>
        <taxon>Ecdysozoa</taxon>
        <taxon>Nematoda</taxon>
        <taxon>Chromadorea</taxon>
        <taxon>Rhabditida</taxon>
        <taxon>Rhabditina</taxon>
        <taxon>Diplogasteromorpha</taxon>
        <taxon>Diplogasteroidea</taxon>
        <taxon>Neodiplogasteridae</taxon>
        <taxon>Pristionchus</taxon>
    </lineage>
</organism>
<dbReference type="Proteomes" id="UP000005239">
    <property type="component" value="Unassembled WGS sequence"/>
</dbReference>
<dbReference type="AlphaFoldDB" id="A0A2A6CCJ3"/>
<proteinExistence type="predicted"/>
<protein>
    <submittedName>
        <fullName evidence="1">Uncharacterized protein</fullName>
    </submittedName>
</protein>
<sequence length="282" mass="31202">MPVASADEKTIDPLLPFDERLGRNERYCIYLSLVTRCDETSATSVSLSPSICLSLYPPSFPPVDEGIWLWRSHLSSLDAMGCYRRLPLASLVEGLQQWRSSRERDASIGMRVFPRREGARVMSLPPRPPSFCLGQLAVGERTRLVSEFSLDAMRCWQRLSPSPVLPSLPSMRNSGCWGAQWFGMRDSASSRLTSSLLLLPSSLSMRAPYCGGAPRCEAAAGVRLVAVCHLQQLQLLIGVALGRDERKLCPRCDATSSLLPSLMRAVEESSLVRMRGTLDNEL</sequence>
<evidence type="ECO:0000313" key="2">
    <source>
        <dbReference type="Proteomes" id="UP000005239"/>
    </source>
</evidence>
<reference evidence="2" key="1">
    <citation type="journal article" date="2008" name="Nat. Genet.">
        <title>The Pristionchus pacificus genome provides a unique perspective on nematode lifestyle and parasitism.</title>
        <authorList>
            <person name="Dieterich C."/>
            <person name="Clifton S.W."/>
            <person name="Schuster L.N."/>
            <person name="Chinwalla A."/>
            <person name="Delehaunty K."/>
            <person name="Dinkelacker I."/>
            <person name="Fulton L."/>
            <person name="Fulton R."/>
            <person name="Godfrey J."/>
            <person name="Minx P."/>
            <person name="Mitreva M."/>
            <person name="Roeseler W."/>
            <person name="Tian H."/>
            <person name="Witte H."/>
            <person name="Yang S.P."/>
            <person name="Wilson R.K."/>
            <person name="Sommer R.J."/>
        </authorList>
    </citation>
    <scope>NUCLEOTIDE SEQUENCE [LARGE SCALE GENOMIC DNA]</scope>
    <source>
        <strain evidence="2">PS312</strain>
    </source>
</reference>
<reference evidence="1" key="2">
    <citation type="submission" date="2022-06" db="UniProtKB">
        <authorList>
            <consortium name="EnsemblMetazoa"/>
        </authorList>
    </citation>
    <scope>IDENTIFICATION</scope>
    <source>
        <strain evidence="1">PS312</strain>
    </source>
</reference>
<keyword evidence="2" id="KW-1185">Reference proteome</keyword>
<evidence type="ECO:0000313" key="1">
    <source>
        <dbReference type="EnsemblMetazoa" id="PPA39369.1"/>
    </source>
</evidence>
<accession>A0A8R1UXH5</accession>
<name>A0A2A6CCJ3_PRIPA</name>
<accession>A0A2A6CCJ3</accession>
<dbReference type="EnsemblMetazoa" id="PPA39369.1">
    <property type="protein sequence ID" value="PPA39369.1"/>
    <property type="gene ID" value="WBGene00277738"/>
</dbReference>